<proteinExistence type="predicted"/>
<protein>
    <submittedName>
        <fullName evidence="2">Uncharacterized protein</fullName>
    </submittedName>
</protein>
<evidence type="ECO:0000313" key="3">
    <source>
        <dbReference type="Proteomes" id="UP000247702"/>
    </source>
</evidence>
<accession>A0A2Z6QG63</accession>
<comment type="caution">
    <text evidence="2">The sequence shown here is derived from an EMBL/GenBank/DDBJ whole genome shotgun (WGS) entry which is preliminary data.</text>
</comment>
<organism evidence="2 3">
    <name type="scientific">Rhizophagus clarus</name>
    <dbReference type="NCBI Taxonomy" id="94130"/>
    <lineage>
        <taxon>Eukaryota</taxon>
        <taxon>Fungi</taxon>
        <taxon>Fungi incertae sedis</taxon>
        <taxon>Mucoromycota</taxon>
        <taxon>Glomeromycotina</taxon>
        <taxon>Glomeromycetes</taxon>
        <taxon>Glomerales</taxon>
        <taxon>Glomeraceae</taxon>
        <taxon>Rhizophagus</taxon>
    </lineage>
</organism>
<feature type="region of interest" description="Disordered" evidence="1">
    <location>
        <begin position="120"/>
        <end position="140"/>
    </location>
</feature>
<reference evidence="2 3" key="1">
    <citation type="submission" date="2017-11" db="EMBL/GenBank/DDBJ databases">
        <title>The genome of Rhizophagus clarus HR1 reveals common genetic basis of auxotrophy among arbuscular mycorrhizal fungi.</title>
        <authorList>
            <person name="Kobayashi Y."/>
        </authorList>
    </citation>
    <scope>NUCLEOTIDE SEQUENCE [LARGE SCALE GENOMIC DNA]</scope>
    <source>
        <strain evidence="2 3">HR1</strain>
    </source>
</reference>
<name>A0A2Z6QG63_9GLOM</name>
<dbReference type="Proteomes" id="UP000247702">
    <property type="component" value="Unassembled WGS sequence"/>
</dbReference>
<gene>
    <name evidence="2" type="ORF">RclHR1_15880004</name>
</gene>
<keyword evidence="3" id="KW-1185">Reference proteome</keyword>
<sequence length="161" mass="17750">MGTYDLEKEIYRILQDLSKIRGYNARLRSEYINLNDENRRLKVENFKLVSKNACTEISLAKAEADNFAKSEEVKSLQSVINLLAPEYSNRSDSHVKSGPIGARMKHGGLEDSGFPLGPPSGASSLIGTSEAPMEPKSSVDSKTGLDEFLPYILPISIIVFL</sequence>
<evidence type="ECO:0000313" key="2">
    <source>
        <dbReference type="EMBL" id="GBB89183.1"/>
    </source>
</evidence>
<evidence type="ECO:0000256" key="1">
    <source>
        <dbReference type="SAM" id="MobiDB-lite"/>
    </source>
</evidence>
<dbReference type="EMBL" id="BEXD01000655">
    <property type="protein sequence ID" value="GBB89183.1"/>
    <property type="molecule type" value="Genomic_DNA"/>
</dbReference>
<dbReference type="AlphaFoldDB" id="A0A2Z6QG63"/>